<dbReference type="RefSeq" id="WP_057905847.1">
    <property type="nucleotide sequence ID" value="NZ_AZDA01000140.1"/>
</dbReference>
<comment type="caution">
    <text evidence="2">The sequence shown here is derived from an EMBL/GenBank/DDBJ whole genome shotgun (WGS) entry which is preliminary data.</text>
</comment>
<dbReference type="Proteomes" id="UP000051461">
    <property type="component" value="Unassembled WGS sequence"/>
</dbReference>
<dbReference type="STRING" id="1423726.FC07_GL002013"/>
<proteinExistence type="predicted"/>
<protein>
    <recommendedName>
        <fullName evidence="1">DUF1659 domain-containing protein</fullName>
    </recommendedName>
</protein>
<accession>A0A0R1GMR5</accession>
<evidence type="ECO:0000313" key="3">
    <source>
        <dbReference type="Proteomes" id="UP000051461"/>
    </source>
</evidence>
<evidence type="ECO:0000259" key="1">
    <source>
        <dbReference type="Pfam" id="PF07872"/>
    </source>
</evidence>
<gene>
    <name evidence="2" type="ORF">FC07_GL002013</name>
</gene>
<dbReference type="OrthoDB" id="2299289at2"/>
<keyword evidence="3" id="KW-1185">Reference proteome</keyword>
<dbReference type="AlphaFoldDB" id="A0A0R1GMR5"/>
<evidence type="ECO:0000313" key="2">
    <source>
        <dbReference type="EMBL" id="KRK32586.1"/>
    </source>
</evidence>
<dbReference type="EMBL" id="AZDA01000140">
    <property type="protein sequence ID" value="KRK32586.1"/>
    <property type="molecule type" value="Genomic_DNA"/>
</dbReference>
<organism evidence="2 3">
    <name type="scientific">Loigolactobacillus bifermentans DSM 20003</name>
    <dbReference type="NCBI Taxonomy" id="1423726"/>
    <lineage>
        <taxon>Bacteria</taxon>
        <taxon>Bacillati</taxon>
        <taxon>Bacillota</taxon>
        <taxon>Bacilli</taxon>
        <taxon>Lactobacillales</taxon>
        <taxon>Lactobacillaceae</taxon>
        <taxon>Loigolactobacillus</taxon>
    </lineage>
</organism>
<dbReference type="PATRIC" id="fig|1423726.3.peg.2088"/>
<reference evidence="2 3" key="1">
    <citation type="journal article" date="2015" name="Genome Announc.">
        <title>Expanding the biotechnology potential of lactobacilli through comparative genomics of 213 strains and associated genera.</title>
        <authorList>
            <person name="Sun Z."/>
            <person name="Harris H.M."/>
            <person name="McCann A."/>
            <person name="Guo C."/>
            <person name="Argimon S."/>
            <person name="Zhang W."/>
            <person name="Yang X."/>
            <person name="Jeffery I.B."/>
            <person name="Cooney J.C."/>
            <person name="Kagawa T.F."/>
            <person name="Liu W."/>
            <person name="Song Y."/>
            <person name="Salvetti E."/>
            <person name="Wrobel A."/>
            <person name="Rasinkangas P."/>
            <person name="Parkhill J."/>
            <person name="Rea M.C."/>
            <person name="O'Sullivan O."/>
            <person name="Ritari J."/>
            <person name="Douillard F.P."/>
            <person name="Paul Ross R."/>
            <person name="Yang R."/>
            <person name="Briner A.E."/>
            <person name="Felis G.E."/>
            <person name="de Vos W.M."/>
            <person name="Barrangou R."/>
            <person name="Klaenhammer T.R."/>
            <person name="Caufield P.W."/>
            <person name="Cui Y."/>
            <person name="Zhang H."/>
            <person name="O'Toole P.W."/>
        </authorList>
    </citation>
    <scope>NUCLEOTIDE SEQUENCE [LARGE SCALE GENOMIC DNA]</scope>
    <source>
        <strain evidence="2 3">DSM 20003</strain>
    </source>
</reference>
<dbReference type="Pfam" id="PF07872">
    <property type="entry name" value="DUF1659"/>
    <property type="match status" value="1"/>
</dbReference>
<feature type="domain" description="DUF1659" evidence="1">
    <location>
        <begin position="2"/>
        <end position="60"/>
    </location>
</feature>
<name>A0A0R1GMR5_9LACO</name>
<sequence>MKNWIKTNVEIKVAGDNIATEASRIFHDVKADVTDAQLDQLGQVVEDLSDDTYVAAVVVNYQRHEAGAVA</sequence>
<dbReference type="InterPro" id="IPR012454">
    <property type="entry name" value="DUF1659"/>
</dbReference>